<dbReference type="EMBL" id="CAJPWZ010002011">
    <property type="protein sequence ID" value="CAG2228966.1"/>
    <property type="molecule type" value="Genomic_DNA"/>
</dbReference>
<feature type="compositionally biased region" description="Low complexity" evidence="1">
    <location>
        <begin position="634"/>
        <end position="643"/>
    </location>
</feature>
<name>A0A8S3TC51_MYTED</name>
<evidence type="ECO:0000313" key="2">
    <source>
        <dbReference type="EMBL" id="CAG2228966.1"/>
    </source>
</evidence>
<dbReference type="Proteomes" id="UP000683360">
    <property type="component" value="Unassembled WGS sequence"/>
</dbReference>
<feature type="region of interest" description="Disordered" evidence="1">
    <location>
        <begin position="1"/>
        <end position="23"/>
    </location>
</feature>
<dbReference type="OrthoDB" id="6185554at2759"/>
<evidence type="ECO:0000256" key="1">
    <source>
        <dbReference type="SAM" id="MobiDB-lite"/>
    </source>
</evidence>
<feature type="compositionally biased region" description="Basic and acidic residues" evidence="1">
    <location>
        <begin position="1386"/>
        <end position="1395"/>
    </location>
</feature>
<protein>
    <submittedName>
        <fullName evidence="2">Uncharacterized protein</fullName>
    </submittedName>
</protein>
<comment type="caution">
    <text evidence="2">The sequence shown here is derived from an EMBL/GenBank/DDBJ whole genome shotgun (WGS) entry which is preliminary data.</text>
</comment>
<feature type="region of interest" description="Disordered" evidence="1">
    <location>
        <begin position="1255"/>
        <end position="1304"/>
    </location>
</feature>
<feature type="compositionally biased region" description="Basic residues" evidence="1">
    <location>
        <begin position="1263"/>
        <end position="1278"/>
    </location>
</feature>
<gene>
    <name evidence="2" type="ORF">MEDL_41884</name>
</gene>
<feature type="region of interest" description="Disordered" evidence="1">
    <location>
        <begin position="203"/>
        <end position="233"/>
    </location>
</feature>
<keyword evidence="3" id="KW-1185">Reference proteome</keyword>
<organism evidence="2 3">
    <name type="scientific">Mytilus edulis</name>
    <name type="common">Blue mussel</name>
    <dbReference type="NCBI Taxonomy" id="6550"/>
    <lineage>
        <taxon>Eukaryota</taxon>
        <taxon>Metazoa</taxon>
        <taxon>Spiralia</taxon>
        <taxon>Lophotrochozoa</taxon>
        <taxon>Mollusca</taxon>
        <taxon>Bivalvia</taxon>
        <taxon>Autobranchia</taxon>
        <taxon>Pteriomorphia</taxon>
        <taxon>Mytilida</taxon>
        <taxon>Mytiloidea</taxon>
        <taxon>Mytilidae</taxon>
        <taxon>Mytilinae</taxon>
        <taxon>Mytilus</taxon>
    </lineage>
</organism>
<accession>A0A8S3TC51</accession>
<proteinExistence type="predicted"/>
<feature type="region of interest" description="Disordered" evidence="1">
    <location>
        <begin position="1359"/>
        <end position="1412"/>
    </location>
</feature>
<feature type="region of interest" description="Disordered" evidence="1">
    <location>
        <begin position="623"/>
        <end position="652"/>
    </location>
</feature>
<evidence type="ECO:0000313" key="3">
    <source>
        <dbReference type="Proteomes" id="UP000683360"/>
    </source>
</evidence>
<feature type="compositionally biased region" description="Basic and acidic residues" evidence="1">
    <location>
        <begin position="212"/>
        <end position="222"/>
    </location>
</feature>
<reference evidence="2" key="1">
    <citation type="submission" date="2021-03" db="EMBL/GenBank/DDBJ databases">
        <authorList>
            <person name="Bekaert M."/>
        </authorList>
    </citation>
    <scope>NUCLEOTIDE SEQUENCE</scope>
</reference>
<sequence>MKINNGDLTETVLHPSTLSPPTHKGMSDLQVSLYLSDIHEHCKLSGYLIDIMKITGPMTPKQLNMFQVLIRDQEFKQNIADARRIAHECLSLDFNDNRSQAELQSNRKYESTKESDGDKLLRATAILQDILPKYFVSQLENKETQTYQTCTVDASVQTESDNTVSTNKLTTLMGDALVNVPDHAVGYIKDFLQSALNRIVNNSTKTNPIDQQENHGDPRIDSSDNNIQSISPPTTFEYFSSEEDLRDTNTHQTKYALSGGQMYRSDFTPTESCMSHPSTLSYYTTISAIPYNWAAHAPESNDDLADDEYLRENLIVPKLDLRYINENPPVISDLDTDSSMWSISSCGSERAFKRWLKKHDMYNSTDTDSVPSAVHGAPIGENKTDEEDYKMLFADSCCKERNKKCDISNPGSERTAQVKVYITNEIDEKEQAYKRTILGRLNEKWKQDLQLAETTENIYIERSMEIFSDQSDVLDSHGSVSESSSCETYDDFEYWLNNDESYKPDELNKSDDCDKDNMELEIAKCQKAVNGELRNQTFLAIANEVSSSDTDEMTAREEADRDRRSLNTAYWVLAVDAYLKRKKALKESKGLFQIGPICDNDLRYDTENKETTTNEYINDVDSKRKDTCEEESESSVAETVDSEYPPYESDFSEEPYGGDSEIHIVTGFQLAVEQKDVCDEKQEPIHNQETYTESKSNGTKMTKDVMVESLIKYDSGATDDAHSIIDLIEAGEAKTRNTCSILGTRQRLQQKDFIDNSKAADQCFNKDDLPSHGVYLEKDQNTNDEESLTVSSASFDSFFGYDNPDGEDTDLPNEKDENVMENLQSFKVNEKSAELTTGTRPSLQQTHPIDNSKAVNLYCDTNTLPSDGVYLKKDQNANDEESFIVSSASFDSFFGYDNPDDVNDDDLANEKDENVMENMQSFKVNEKSAELTTGTGPSLQQTHPIDNSKAVNLYCDTNTLPSDGVNLKTDHNANDDESFTVSSASFDSFFGYDNPDDVNDDDLPNEKDENLMENRPQNFKMNKKSVELTTDTNNLDDMVFTESKNVEKAMTTKSDDETVSSALRERQFASDSLTKEKEGTKMHIESTLENSLSEKNYISRKCFHNEAIGLFHDNALSDIKADPSFGFRTPGSRVLYNGALVISDGGGDEISDDGSVIDMPEEELTKWKTSKNKINNKVSQIESNKHLGDIITSTPYAEKKAIGLEKTEIGIYPCEPFNQAYDHLKTPSQPLLAPLFSLPRRGMLDPLFPIQETIDKKDSSTKSGKKKSKRKKKIKAKVIKKESMQWPEPKPAESETHCDSSTGSFSMPSFELAEDIQLLSNDNLSGSDMKFNADSNDQFSSCLKHVRFREDAEVFYIDPYQSSDDQSAENRVDSKNYISEQSLQLPDEKRKRNADDDFSDDMSSDSFAGRNFRNEMNLKMNDDFIIDSYESSDSG</sequence>